<dbReference type="GeneID" id="70137617"/>
<dbReference type="Pfam" id="PF00501">
    <property type="entry name" value="AMP-binding"/>
    <property type="match status" value="1"/>
</dbReference>
<feature type="signal peptide" evidence="5">
    <location>
        <begin position="1"/>
        <end position="17"/>
    </location>
</feature>
<dbReference type="InterPro" id="IPR020845">
    <property type="entry name" value="AMP-binding_CS"/>
</dbReference>
<dbReference type="Gene3D" id="1.10.1200.10">
    <property type="entry name" value="ACP-like"/>
    <property type="match status" value="2"/>
</dbReference>
<evidence type="ECO:0000256" key="2">
    <source>
        <dbReference type="ARBA" id="ARBA00022553"/>
    </source>
</evidence>
<dbReference type="SUPFAM" id="SSF56801">
    <property type="entry name" value="Acetyl-CoA synthetase-like"/>
    <property type="match status" value="1"/>
</dbReference>
<protein>
    <submittedName>
        <fullName evidence="7">BcNRPS1, nonribosomal peptide synthetase</fullName>
    </submittedName>
</protein>
<proteinExistence type="inferred from homology"/>
<evidence type="ECO:0000259" key="6">
    <source>
        <dbReference type="PROSITE" id="PS50075"/>
    </source>
</evidence>
<dbReference type="Gene3D" id="3.30.559.30">
    <property type="entry name" value="Nonribosomal peptide synthetase, condensation domain"/>
    <property type="match status" value="2"/>
</dbReference>
<dbReference type="InterPro" id="IPR020806">
    <property type="entry name" value="PKS_PP-bd"/>
</dbReference>
<dbReference type="Proteomes" id="UP000758603">
    <property type="component" value="Unassembled WGS sequence"/>
</dbReference>
<accession>A0A9P8USK5</accession>
<dbReference type="SMART" id="SM00823">
    <property type="entry name" value="PKS_PP"/>
    <property type="match status" value="1"/>
</dbReference>
<dbReference type="RefSeq" id="XP_045961678.1">
    <property type="nucleotide sequence ID" value="XM_046108726.1"/>
</dbReference>
<dbReference type="CDD" id="cd19537">
    <property type="entry name" value="C_NRPS-like"/>
    <property type="match status" value="1"/>
</dbReference>
<dbReference type="SUPFAM" id="SSF52777">
    <property type="entry name" value="CoA-dependent acyltransferases"/>
    <property type="match status" value="4"/>
</dbReference>
<name>A0A9P8USK5_9PEZI</name>
<dbReference type="InterPro" id="IPR009081">
    <property type="entry name" value="PP-bd_ACP"/>
</dbReference>
<comment type="caution">
    <text evidence="7">The sequence shown here is derived from an EMBL/GenBank/DDBJ whole genome shotgun (WGS) entry which is preliminary data.</text>
</comment>
<sequence>MGLTVNFVLGFLLFSWPHFPLVVSPSAFFAMSNISLCSFDETSPRNAFMREIAFGLKIPAYHIDCNASFIQNGGDSISAIEVVASCRSRGINITVSMIMSSGSIRDLIHVLDYNCKTLNSHPQKIVDPNRYMKGNPAMHLATQSNLFDNAISPPKSQHSQATDTQLSLIYGSNAIDGRNIIRYCEAYDTKHIPQVEHAWSVILSAEPIFRTRFEVIEEKYCLVEGEIAPFTWEEETVFDRETYVTAPGQLECGTNFIGVKFKVIHLEQAEEPRESTVIWIIYHALVDGYSSMLLLNKHRKLLGGGKIEPGPSYTQFVGQIAKLQDTWQPGGQDFWIAEEMKLDQARSQLQVASPGTPSNPHYACQTWKLEVSQDDLSSLAKRSGFTVASIFYAAWALTLRRYVDSDHVSFGLILSGRSLPLPNAMSVIGPLINTVPFQVSLDSSQTHWLKLDELQWTLPRDRIDKAFATTLNIQFETPLLEENPLGLVGYPNLLCDGHVRILYHEHEFSSKDIERLGTMFAKATRVLTEQHLTVGQCCNELVAEDISQLWQNGNCSSTYTSPGFWHESLVDLFDQTARTHPSVTAIEKGSNKLTFLELSDRVELVARFLTRYVEPGGIVCIHADHSINWVIAIYGILKAGGVYCSLDAALPSHLRAQNFYQSGSGIFLCGGTTEKAYKPDSCGLCFSIDDILLPENNMSPSNTEKLLPKTNPDDGAYLCFTSGSTGVPKGILCSHQNLVAFQKDFDVRLRSRPGWRVGQIMSPAFDGSIHEIFSALSYGSTLVLRSSSDPFAHLATVDATILTPSIARILEPGNFPCLKVLYLVGEAVPQAVCDKWAASVTTYNMYGPTEATCGATIKRLECGKPVTLGNPNPSTRIYVLNSLQELVPPGVIGEIYLAGVQVSLGYLNNAEENAKRFLEDLVHRDSRERKYRTGDRGYWDENGEMRFCGRNDRQVKLRGFRIDLDDIEVRIRDCIPGCTDVAVIHNQGDLLVLLQPKSLELTNTRRLLSLSLPGYAVPRHIAAVQEFPRTNAGKLDYKAIKEFMIPESNLIPHNYNVRLLEIATQVWKEVLGHESMEFHMNSNFFELGGHSLLQIEVANKLSRLLEYSIPLISIIQSPTLGELVERLEHVSTPVRDTSQRYYKIPSVSPIEESWYRKYHFNGGSSSFNVAIYFDLGPDVDTDKLTSAWNYVLGRHNISRCRYQLRSDGTLEKVFLSDSPKVLRADEVDVRIEVNRPFELARGHLIRITLTPHALLIVASHIICDYTSLNTLLRKVGSRYFNPEHDDLTSPIGYINSLTQAHPTDVDFWREYLCDLPKPDYIIGDWRPRLSYSGTSRTCQIPADLFLGLHQFVSSRRMTPHQICLAAVSLALQHHSDTIDLTLGAPHLGRDGTEAQTAIGLFLQPLVIRIRYPPPVSAEADTDFLRVVQKSSQNALAHAIPWDSLLRALSMREELPDTDLFDVMVSYHGGFGGISMPGMDAKPRYTWTEGAKFKLMVEFIVANEEALLMRLEYSDECFNDKDMSLVERLIVGALEMVVQGSSFEAIKRSLSSISIVDEDEVAFEPEDFYGVRLDKF</sequence>
<evidence type="ECO:0000256" key="3">
    <source>
        <dbReference type="ARBA" id="ARBA00022598"/>
    </source>
</evidence>
<comment type="similarity">
    <text evidence="4">Belongs to the NRP synthetase family.</text>
</comment>
<evidence type="ECO:0000256" key="5">
    <source>
        <dbReference type="SAM" id="SignalP"/>
    </source>
</evidence>
<organism evidence="7 8">
    <name type="scientific">Truncatella angustata</name>
    <dbReference type="NCBI Taxonomy" id="152316"/>
    <lineage>
        <taxon>Eukaryota</taxon>
        <taxon>Fungi</taxon>
        <taxon>Dikarya</taxon>
        <taxon>Ascomycota</taxon>
        <taxon>Pezizomycotina</taxon>
        <taxon>Sordariomycetes</taxon>
        <taxon>Xylariomycetidae</taxon>
        <taxon>Amphisphaeriales</taxon>
        <taxon>Sporocadaceae</taxon>
        <taxon>Truncatella</taxon>
    </lineage>
</organism>
<dbReference type="OrthoDB" id="416786at2759"/>
<evidence type="ECO:0000256" key="1">
    <source>
        <dbReference type="ARBA" id="ARBA00022450"/>
    </source>
</evidence>
<dbReference type="InterPro" id="IPR001242">
    <property type="entry name" value="Condensation_dom"/>
</dbReference>
<evidence type="ECO:0000313" key="8">
    <source>
        <dbReference type="Proteomes" id="UP000758603"/>
    </source>
</evidence>
<dbReference type="InterPro" id="IPR006162">
    <property type="entry name" value="Ppantetheine_attach_site"/>
</dbReference>
<keyword evidence="5" id="KW-0732">Signal</keyword>
<dbReference type="Gene3D" id="3.30.300.30">
    <property type="match status" value="1"/>
</dbReference>
<dbReference type="PANTHER" id="PTHR45527:SF11">
    <property type="entry name" value="NONRIBOSOMAL PEPTIDE SYNTHETASE 5"/>
    <property type="match status" value="1"/>
</dbReference>
<dbReference type="Pfam" id="PF00550">
    <property type="entry name" value="PP-binding"/>
    <property type="match status" value="2"/>
</dbReference>
<dbReference type="PROSITE" id="PS50075">
    <property type="entry name" value="CARRIER"/>
    <property type="match status" value="2"/>
</dbReference>
<evidence type="ECO:0000256" key="4">
    <source>
        <dbReference type="ARBA" id="ARBA00029454"/>
    </source>
</evidence>
<dbReference type="GO" id="GO:0043041">
    <property type="term" value="P:amino acid activation for nonribosomal peptide biosynthetic process"/>
    <property type="evidence" value="ECO:0007669"/>
    <property type="project" value="TreeGrafter"/>
</dbReference>
<dbReference type="SUPFAM" id="SSF47336">
    <property type="entry name" value="ACP-like"/>
    <property type="match status" value="2"/>
</dbReference>
<dbReference type="Gene3D" id="3.30.559.10">
    <property type="entry name" value="Chloramphenicol acetyltransferase-like domain"/>
    <property type="match status" value="2"/>
</dbReference>
<dbReference type="InterPro" id="IPR000873">
    <property type="entry name" value="AMP-dep_synth/lig_dom"/>
</dbReference>
<dbReference type="GO" id="GO:0005737">
    <property type="term" value="C:cytoplasm"/>
    <property type="evidence" value="ECO:0007669"/>
    <property type="project" value="TreeGrafter"/>
</dbReference>
<feature type="chain" id="PRO_5040437352" evidence="5">
    <location>
        <begin position="18"/>
        <end position="1575"/>
    </location>
</feature>
<keyword evidence="3" id="KW-0436">Ligase</keyword>
<feature type="domain" description="Carrier" evidence="6">
    <location>
        <begin position="40"/>
        <end position="115"/>
    </location>
</feature>
<dbReference type="EMBL" id="JAGPXC010000002">
    <property type="protein sequence ID" value="KAH6657444.1"/>
    <property type="molecule type" value="Genomic_DNA"/>
</dbReference>
<dbReference type="Pfam" id="PF00668">
    <property type="entry name" value="Condensation"/>
    <property type="match status" value="2"/>
</dbReference>
<dbReference type="InterPro" id="IPR023213">
    <property type="entry name" value="CAT-like_dom_sf"/>
</dbReference>
<keyword evidence="1" id="KW-0596">Phosphopantetheine</keyword>
<dbReference type="GO" id="GO:0031177">
    <property type="term" value="F:phosphopantetheine binding"/>
    <property type="evidence" value="ECO:0007669"/>
    <property type="project" value="InterPro"/>
</dbReference>
<dbReference type="Gene3D" id="3.40.50.12780">
    <property type="entry name" value="N-terminal domain of ligase-like"/>
    <property type="match status" value="1"/>
</dbReference>
<evidence type="ECO:0000313" key="7">
    <source>
        <dbReference type="EMBL" id="KAH6657444.1"/>
    </source>
</evidence>
<keyword evidence="8" id="KW-1185">Reference proteome</keyword>
<gene>
    <name evidence="7" type="ORF">BKA67DRAFT_673254</name>
</gene>
<dbReference type="PROSITE" id="PS00455">
    <property type="entry name" value="AMP_BINDING"/>
    <property type="match status" value="1"/>
</dbReference>
<reference evidence="7" key="1">
    <citation type="journal article" date="2021" name="Nat. Commun.">
        <title>Genetic determinants of endophytism in the Arabidopsis root mycobiome.</title>
        <authorList>
            <person name="Mesny F."/>
            <person name="Miyauchi S."/>
            <person name="Thiergart T."/>
            <person name="Pickel B."/>
            <person name="Atanasova L."/>
            <person name="Karlsson M."/>
            <person name="Huettel B."/>
            <person name="Barry K.W."/>
            <person name="Haridas S."/>
            <person name="Chen C."/>
            <person name="Bauer D."/>
            <person name="Andreopoulos W."/>
            <person name="Pangilinan J."/>
            <person name="LaButti K."/>
            <person name="Riley R."/>
            <person name="Lipzen A."/>
            <person name="Clum A."/>
            <person name="Drula E."/>
            <person name="Henrissat B."/>
            <person name="Kohler A."/>
            <person name="Grigoriev I.V."/>
            <person name="Martin F.M."/>
            <person name="Hacquard S."/>
        </authorList>
    </citation>
    <scope>NUCLEOTIDE SEQUENCE</scope>
    <source>
        <strain evidence="7">MPI-SDFR-AT-0073</strain>
    </source>
</reference>
<dbReference type="InterPro" id="IPR036736">
    <property type="entry name" value="ACP-like_sf"/>
</dbReference>
<keyword evidence="2" id="KW-0597">Phosphoprotein</keyword>
<dbReference type="PANTHER" id="PTHR45527">
    <property type="entry name" value="NONRIBOSOMAL PEPTIDE SYNTHETASE"/>
    <property type="match status" value="1"/>
</dbReference>
<dbReference type="GO" id="GO:0044550">
    <property type="term" value="P:secondary metabolite biosynthetic process"/>
    <property type="evidence" value="ECO:0007669"/>
    <property type="project" value="TreeGrafter"/>
</dbReference>
<feature type="domain" description="Carrier" evidence="6">
    <location>
        <begin position="1057"/>
        <end position="1131"/>
    </location>
</feature>
<dbReference type="InterPro" id="IPR042099">
    <property type="entry name" value="ANL_N_sf"/>
</dbReference>
<dbReference type="GO" id="GO:0016874">
    <property type="term" value="F:ligase activity"/>
    <property type="evidence" value="ECO:0007669"/>
    <property type="project" value="UniProtKB-KW"/>
</dbReference>
<dbReference type="PROSITE" id="PS00012">
    <property type="entry name" value="PHOSPHOPANTETHEINE"/>
    <property type="match status" value="1"/>
</dbReference>
<dbReference type="InterPro" id="IPR045851">
    <property type="entry name" value="AMP-bd_C_sf"/>
</dbReference>